<name>A0A1H0SXA7_PSERE</name>
<evidence type="ECO:0000313" key="3">
    <source>
        <dbReference type="EMBL" id="SDP46251.1"/>
    </source>
</evidence>
<evidence type="ECO:0000259" key="1">
    <source>
        <dbReference type="Pfam" id="PF18593"/>
    </source>
</evidence>
<dbReference type="InterPro" id="IPR041129">
    <property type="entry name" value="CdiI_2"/>
</dbReference>
<dbReference type="Proteomes" id="UP000198549">
    <property type="component" value="Chromosome I"/>
</dbReference>
<organism evidence="3 4">
    <name type="scientific">Pseudomonas reinekei</name>
    <dbReference type="NCBI Taxonomy" id="395598"/>
    <lineage>
        <taxon>Bacteria</taxon>
        <taxon>Pseudomonadati</taxon>
        <taxon>Pseudomonadota</taxon>
        <taxon>Gammaproteobacteria</taxon>
        <taxon>Pseudomonadales</taxon>
        <taxon>Pseudomonadaceae</taxon>
        <taxon>Pseudomonas</taxon>
    </lineage>
</organism>
<dbReference type="RefSeq" id="WP_092267252.1">
    <property type="nucleotide sequence ID" value="NZ_LT629709.1"/>
</dbReference>
<evidence type="ECO:0000313" key="2">
    <source>
        <dbReference type="EMBL" id="KAB0479443.1"/>
    </source>
</evidence>
<dbReference type="AlphaFoldDB" id="A0A1H0SXA7"/>
<protein>
    <recommendedName>
        <fullName evidence="1">CdiI immunity protein domain-containing protein</fullName>
    </recommendedName>
</protein>
<feature type="domain" description="CdiI immunity protein" evidence="1">
    <location>
        <begin position="4"/>
        <end position="95"/>
    </location>
</feature>
<evidence type="ECO:0000313" key="5">
    <source>
        <dbReference type="Proteomes" id="UP000460142"/>
    </source>
</evidence>
<proteinExistence type="predicted"/>
<reference evidence="2 5" key="2">
    <citation type="submission" date="2019-09" db="EMBL/GenBank/DDBJ databases">
        <title>Draft genome sequences of 48 bacterial type strains from the CCUG.</title>
        <authorList>
            <person name="Tunovic T."/>
            <person name="Pineiro-Iglesias B."/>
            <person name="Unosson C."/>
            <person name="Inganas E."/>
            <person name="Ohlen M."/>
            <person name="Cardew S."/>
            <person name="Jensie-Markopoulos S."/>
            <person name="Salva-Serra F."/>
            <person name="Jaen-Luchoro D."/>
            <person name="Karlsson R."/>
            <person name="Svensson-Stadler L."/>
            <person name="Chun J."/>
            <person name="Moore E."/>
        </authorList>
    </citation>
    <scope>NUCLEOTIDE SEQUENCE [LARGE SCALE GENOMIC DNA]</scope>
    <source>
        <strain evidence="2 5">CCUG 53116</strain>
    </source>
</reference>
<dbReference type="Pfam" id="PF18593">
    <property type="entry name" value="CdiI_2"/>
    <property type="match status" value="1"/>
</dbReference>
<sequence length="103" mass="12375">MNKKFPELHDFFGAYFHQDWTVEHETADQVIDGYLSESDEHHLQIVLTELCMLIAQKKEELALREYMLKELSCYYCYWNTWESGDSWLLHIARKLQERLDGSD</sequence>
<dbReference type="CDD" id="cd20687">
    <property type="entry name" value="CdiI_Ykris-like"/>
    <property type="match status" value="1"/>
</dbReference>
<accession>A0A1H0SXA7</accession>
<reference evidence="3 4" key="1">
    <citation type="submission" date="2016-10" db="EMBL/GenBank/DDBJ databases">
        <authorList>
            <person name="de Groot N.N."/>
        </authorList>
    </citation>
    <scope>NUCLEOTIDE SEQUENCE [LARGE SCALE GENOMIC DNA]</scope>
    <source>
        <strain evidence="3 4">BS3776</strain>
    </source>
</reference>
<dbReference type="EMBL" id="VZPS01000049">
    <property type="protein sequence ID" value="KAB0479443.1"/>
    <property type="molecule type" value="Genomic_DNA"/>
</dbReference>
<evidence type="ECO:0000313" key="4">
    <source>
        <dbReference type="Proteomes" id="UP000198549"/>
    </source>
</evidence>
<dbReference type="EMBL" id="LT629709">
    <property type="protein sequence ID" value="SDP46251.1"/>
    <property type="molecule type" value="Genomic_DNA"/>
</dbReference>
<gene>
    <name evidence="2" type="ORF">F7R15_29150</name>
    <name evidence="3" type="ORF">SAMN04490202_4363</name>
</gene>
<dbReference type="Proteomes" id="UP000460142">
    <property type="component" value="Unassembled WGS sequence"/>
</dbReference>